<dbReference type="EMBL" id="FQUK01000012">
    <property type="protein sequence ID" value="SHE71460.1"/>
    <property type="molecule type" value="Genomic_DNA"/>
</dbReference>
<evidence type="ECO:0000256" key="3">
    <source>
        <dbReference type="ARBA" id="ARBA00022448"/>
    </source>
</evidence>
<gene>
    <name evidence="11" type="ORF">SAMN02745204_00993</name>
</gene>
<dbReference type="InterPro" id="IPR013525">
    <property type="entry name" value="ABC2_TM"/>
</dbReference>
<organism evidence="11 12">
    <name type="scientific">Thermomonas hydrothermalis</name>
    <dbReference type="NCBI Taxonomy" id="213588"/>
    <lineage>
        <taxon>Bacteria</taxon>
        <taxon>Pseudomonadati</taxon>
        <taxon>Pseudomonadota</taxon>
        <taxon>Gammaproteobacteria</taxon>
        <taxon>Lysobacterales</taxon>
        <taxon>Lysobacteraceae</taxon>
        <taxon>Thermomonas</taxon>
    </lineage>
</organism>
<feature type="transmembrane region" description="Helical" evidence="9">
    <location>
        <begin position="231"/>
        <end position="252"/>
    </location>
</feature>
<evidence type="ECO:0000256" key="1">
    <source>
        <dbReference type="ARBA" id="ARBA00004651"/>
    </source>
</evidence>
<evidence type="ECO:0000256" key="6">
    <source>
        <dbReference type="ARBA" id="ARBA00022989"/>
    </source>
</evidence>
<keyword evidence="6 9" id="KW-1133">Transmembrane helix</keyword>
<keyword evidence="7" id="KW-0625">Polysaccharide transport</keyword>
<dbReference type="OrthoDB" id="9786910at2"/>
<dbReference type="Proteomes" id="UP000242857">
    <property type="component" value="Unassembled WGS sequence"/>
</dbReference>
<comment type="similarity">
    <text evidence="2">Belongs to the ABC-2 integral membrane protein family.</text>
</comment>
<evidence type="ECO:0000256" key="4">
    <source>
        <dbReference type="ARBA" id="ARBA00022475"/>
    </source>
</evidence>
<feature type="domain" description="ABC-2 type transporter transmembrane" evidence="10">
    <location>
        <begin position="16"/>
        <end position="224"/>
    </location>
</feature>
<dbReference type="GO" id="GO:0140359">
    <property type="term" value="F:ABC-type transporter activity"/>
    <property type="evidence" value="ECO:0007669"/>
    <property type="project" value="InterPro"/>
</dbReference>
<dbReference type="AlphaFoldDB" id="A0A1M4VRH1"/>
<feature type="transmembrane region" description="Helical" evidence="9">
    <location>
        <begin position="108"/>
        <end position="133"/>
    </location>
</feature>
<dbReference type="Pfam" id="PF01061">
    <property type="entry name" value="ABC2_membrane"/>
    <property type="match status" value="1"/>
</dbReference>
<sequence length="263" mass="29097">MRGGNRDRWQMVWLAWQLARRDWQGRYRGAQFGALWALLTPLLMLAVYLLALGPLLQGRWPGVQGWPALGLMLYSGLAVHGLFAECLARAPQLVAAQPGYVRRVRFPLALLAWPALLAALAQFAMQLLVLLLVLPFVHGMSLTLLALPVVLLPMVPLLLAVLWAGGALGVYLRDLGQLVAPVSTVTLFLSSALVPLHAVPLPWRWLFAINPLTPIIDQLRRVLFQGLWPQWPVLLGYLVLALLLAIAARLLFNRLQPGFADVV</sequence>
<evidence type="ECO:0000256" key="9">
    <source>
        <dbReference type="SAM" id="Phobius"/>
    </source>
</evidence>
<feature type="transmembrane region" description="Helical" evidence="9">
    <location>
        <begin position="178"/>
        <end position="198"/>
    </location>
</feature>
<name>A0A1M4VRH1_9GAMM</name>
<keyword evidence="4" id="KW-1003">Cell membrane</keyword>
<keyword evidence="5 9" id="KW-0812">Transmembrane</keyword>
<dbReference type="PANTHER" id="PTHR30413">
    <property type="entry name" value="INNER MEMBRANE TRANSPORT PERMEASE"/>
    <property type="match status" value="1"/>
</dbReference>
<dbReference type="RefSeq" id="WP_084602355.1">
    <property type="nucleotide sequence ID" value="NZ_FQUK01000012.1"/>
</dbReference>
<keyword evidence="8 9" id="KW-0472">Membrane</keyword>
<reference evidence="12" key="1">
    <citation type="submission" date="2016-11" db="EMBL/GenBank/DDBJ databases">
        <authorList>
            <person name="Varghese N."/>
            <person name="Submissions S."/>
        </authorList>
    </citation>
    <scope>NUCLEOTIDE SEQUENCE [LARGE SCALE GENOMIC DNA]</scope>
    <source>
        <strain evidence="12">DSM 14834</strain>
    </source>
</reference>
<dbReference type="GO" id="GO:0015920">
    <property type="term" value="P:lipopolysaccharide transport"/>
    <property type="evidence" value="ECO:0007669"/>
    <property type="project" value="TreeGrafter"/>
</dbReference>
<evidence type="ECO:0000256" key="5">
    <source>
        <dbReference type="ARBA" id="ARBA00022692"/>
    </source>
</evidence>
<evidence type="ECO:0000313" key="12">
    <source>
        <dbReference type="Proteomes" id="UP000242857"/>
    </source>
</evidence>
<dbReference type="GO" id="GO:0005886">
    <property type="term" value="C:plasma membrane"/>
    <property type="evidence" value="ECO:0007669"/>
    <property type="project" value="UniProtKB-SubCell"/>
</dbReference>
<evidence type="ECO:0000256" key="8">
    <source>
        <dbReference type="ARBA" id="ARBA00023136"/>
    </source>
</evidence>
<feature type="transmembrane region" description="Helical" evidence="9">
    <location>
        <begin position="34"/>
        <end position="56"/>
    </location>
</feature>
<feature type="transmembrane region" description="Helical" evidence="9">
    <location>
        <begin position="68"/>
        <end position="88"/>
    </location>
</feature>
<proteinExistence type="inferred from homology"/>
<protein>
    <submittedName>
        <fullName evidence="11">Lipopolysaccharide transport system permease protein</fullName>
    </submittedName>
</protein>
<evidence type="ECO:0000259" key="10">
    <source>
        <dbReference type="Pfam" id="PF01061"/>
    </source>
</evidence>
<keyword evidence="7" id="KW-0762">Sugar transport</keyword>
<dbReference type="STRING" id="213588.SAMN02745204_00993"/>
<evidence type="ECO:0000256" key="2">
    <source>
        <dbReference type="ARBA" id="ARBA00007783"/>
    </source>
</evidence>
<keyword evidence="12" id="KW-1185">Reference proteome</keyword>
<keyword evidence="3" id="KW-0813">Transport</keyword>
<evidence type="ECO:0000256" key="7">
    <source>
        <dbReference type="ARBA" id="ARBA00023047"/>
    </source>
</evidence>
<evidence type="ECO:0000313" key="11">
    <source>
        <dbReference type="EMBL" id="SHE71460.1"/>
    </source>
</evidence>
<accession>A0A1M4VRH1</accession>
<dbReference type="GO" id="GO:0015774">
    <property type="term" value="P:polysaccharide transport"/>
    <property type="evidence" value="ECO:0007669"/>
    <property type="project" value="UniProtKB-KW"/>
</dbReference>
<comment type="subcellular location">
    <subcellularLocation>
        <location evidence="1">Cell membrane</location>
        <topology evidence="1">Multi-pass membrane protein</topology>
    </subcellularLocation>
</comment>
<dbReference type="PANTHER" id="PTHR30413:SF10">
    <property type="entry name" value="CAPSULE POLYSACCHARIDE EXPORT INNER-MEMBRANE PROTEIN CTRC"/>
    <property type="match status" value="1"/>
</dbReference>
<feature type="transmembrane region" description="Helical" evidence="9">
    <location>
        <begin position="145"/>
        <end position="171"/>
    </location>
</feature>